<feature type="binding site" evidence="4">
    <location>
        <position position="189"/>
    </location>
    <ligand>
        <name>Mg(2+)</name>
        <dbReference type="ChEBI" id="CHEBI:18420"/>
        <label>1</label>
        <note>catalytic</note>
    </ligand>
</feature>
<dbReference type="GO" id="GO:0046872">
    <property type="term" value="F:metal ion binding"/>
    <property type="evidence" value="ECO:0007669"/>
    <property type="project" value="UniProtKB-KW"/>
</dbReference>
<dbReference type="GO" id="GO:0007165">
    <property type="term" value="P:signal transduction"/>
    <property type="evidence" value="ECO:0007669"/>
    <property type="project" value="TreeGrafter"/>
</dbReference>
<evidence type="ECO:0000256" key="4">
    <source>
        <dbReference type="PIRSR" id="PIRSR600760-2"/>
    </source>
</evidence>
<dbReference type="CDD" id="cd01637">
    <property type="entry name" value="IMPase_like"/>
    <property type="match status" value="1"/>
</dbReference>
<keyword evidence="1 4" id="KW-0479">Metal-binding</keyword>
<name>A0A3L8PJR1_9ACTN</name>
<dbReference type="AlphaFoldDB" id="A0A3L8PJR1"/>
<dbReference type="PANTHER" id="PTHR20854:SF4">
    <property type="entry name" value="INOSITOL-1-MONOPHOSPHATASE-RELATED"/>
    <property type="match status" value="1"/>
</dbReference>
<dbReference type="Proteomes" id="UP000282515">
    <property type="component" value="Unassembled WGS sequence"/>
</dbReference>
<evidence type="ECO:0000313" key="5">
    <source>
        <dbReference type="EMBL" id="RLV55636.1"/>
    </source>
</evidence>
<feature type="binding site" evidence="4">
    <location>
        <position position="65"/>
    </location>
    <ligand>
        <name>Mg(2+)</name>
        <dbReference type="ChEBI" id="CHEBI:18420"/>
        <label>1</label>
        <note>catalytic</note>
    </ligand>
</feature>
<dbReference type="GO" id="GO:0008934">
    <property type="term" value="F:inositol monophosphate 1-phosphatase activity"/>
    <property type="evidence" value="ECO:0007669"/>
    <property type="project" value="TreeGrafter"/>
</dbReference>
<evidence type="ECO:0000256" key="2">
    <source>
        <dbReference type="ARBA" id="ARBA00022801"/>
    </source>
</evidence>
<dbReference type="PROSITE" id="PS00629">
    <property type="entry name" value="IMP_1"/>
    <property type="match status" value="1"/>
</dbReference>
<dbReference type="OrthoDB" id="9772456at2"/>
<evidence type="ECO:0000256" key="1">
    <source>
        <dbReference type="ARBA" id="ARBA00022723"/>
    </source>
</evidence>
<dbReference type="InterPro" id="IPR020583">
    <property type="entry name" value="Inositol_monoP_metal-BS"/>
</dbReference>
<dbReference type="InterPro" id="IPR000760">
    <property type="entry name" value="Inositol_monophosphatase-like"/>
</dbReference>
<dbReference type="EMBL" id="RDBF01000007">
    <property type="protein sequence ID" value="RLV55636.1"/>
    <property type="molecule type" value="Genomic_DNA"/>
</dbReference>
<dbReference type="SUPFAM" id="SSF56655">
    <property type="entry name" value="Carbohydrate phosphatase"/>
    <property type="match status" value="1"/>
</dbReference>
<dbReference type="Gene3D" id="3.30.540.10">
    <property type="entry name" value="Fructose-1,6-Bisphosphatase, subunit A, domain 1"/>
    <property type="match status" value="1"/>
</dbReference>
<comment type="caution">
    <text evidence="5">The sequence shown here is derived from an EMBL/GenBank/DDBJ whole genome shotgun (WGS) entry which is preliminary data.</text>
</comment>
<comment type="cofactor">
    <cofactor evidence="4">
        <name>Mg(2+)</name>
        <dbReference type="ChEBI" id="CHEBI:18420"/>
    </cofactor>
</comment>
<dbReference type="PANTHER" id="PTHR20854">
    <property type="entry name" value="INOSITOL MONOPHOSPHATASE"/>
    <property type="match status" value="1"/>
</dbReference>
<gene>
    <name evidence="5" type="ORF">D9V41_10640</name>
</gene>
<sequence length="234" mass="24289">MRADTQLTIAQKTSISDIVTSADTAAERHIVETLAAERPDDGILGEEGARHEGTSGRRWIVDPVDGTYNFASGSDYWCSALALVDGLELVLGAVAHARTGDVFVGGPRHPSTCNGAPLGPIPDLPLAGISAATYLHPPRMRESVVAEPFRRAAQLPATIRMLGSGSMDLVGVATGLLGCWFQHTVADWDWLPGAAIVAGVGGATRQLDVGGVTWSVAGPPTAVEELASALMAEG</sequence>
<dbReference type="PRINTS" id="PR00377">
    <property type="entry name" value="IMPHPHTASES"/>
</dbReference>
<organism evidence="5 6">
    <name type="scientific">Aeromicrobium phragmitis</name>
    <dbReference type="NCBI Taxonomy" id="2478914"/>
    <lineage>
        <taxon>Bacteria</taxon>
        <taxon>Bacillati</taxon>
        <taxon>Actinomycetota</taxon>
        <taxon>Actinomycetes</taxon>
        <taxon>Propionibacteriales</taxon>
        <taxon>Nocardioidaceae</taxon>
        <taxon>Aeromicrobium</taxon>
    </lineage>
</organism>
<feature type="binding site" evidence="4">
    <location>
        <position position="62"/>
    </location>
    <ligand>
        <name>Mg(2+)</name>
        <dbReference type="ChEBI" id="CHEBI:18420"/>
        <label>1</label>
        <note>catalytic</note>
    </ligand>
</feature>
<proteinExistence type="predicted"/>
<dbReference type="Pfam" id="PF00459">
    <property type="entry name" value="Inositol_P"/>
    <property type="match status" value="1"/>
</dbReference>
<keyword evidence="2" id="KW-0378">Hydrolase</keyword>
<accession>A0A3L8PJR1</accession>
<keyword evidence="3 4" id="KW-0460">Magnesium</keyword>
<protein>
    <submittedName>
        <fullName evidence="5">Inositol monophosphatase family protein</fullName>
    </submittedName>
</protein>
<evidence type="ECO:0000256" key="3">
    <source>
        <dbReference type="ARBA" id="ARBA00022842"/>
    </source>
</evidence>
<evidence type="ECO:0000313" key="6">
    <source>
        <dbReference type="Proteomes" id="UP000282515"/>
    </source>
</evidence>
<dbReference type="Gene3D" id="3.40.190.80">
    <property type="match status" value="1"/>
</dbReference>
<feature type="binding site" evidence="4">
    <location>
        <position position="46"/>
    </location>
    <ligand>
        <name>Mg(2+)</name>
        <dbReference type="ChEBI" id="CHEBI:18420"/>
        <label>1</label>
        <note>catalytic</note>
    </ligand>
</feature>
<keyword evidence="6" id="KW-1185">Reference proteome</keyword>
<dbReference type="GO" id="GO:0006020">
    <property type="term" value="P:inositol metabolic process"/>
    <property type="evidence" value="ECO:0007669"/>
    <property type="project" value="TreeGrafter"/>
</dbReference>
<reference evidence="5 6" key="1">
    <citation type="submission" date="2018-10" db="EMBL/GenBank/DDBJ databases">
        <title>Aeromicrobium sp. 9W16Y-2 whole genome shotgun sequence.</title>
        <authorList>
            <person name="Li F."/>
        </authorList>
    </citation>
    <scope>NUCLEOTIDE SEQUENCE [LARGE SCALE GENOMIC DNA]</scope>
    <source>
        <strain evidence="5 6">9W16Y-2</strain>
    </source>
</reference>